<accession>A0A2K3US00</accession>
<sequence>MYLGAQRRLVLDVVHDAGNDVGDVLSPGLALGVGAQDLGRKSVIRRESLMTARARALGEDDTAQSQVMDGRWYSP</sequence>
<evidence type="ECO:0000313" key="1">
    <source>
        <dbReference type="EMBL" id="PNY79316.1"/>
    </source>
</evidence>
<gene>
    <name evidence="1" type="ORF">CVO96_19515</name>
</gene>
<dbReference type="AlphaFoldDB" id="A0A2K3US00"/>
<dbReference type="Proteomes" id="UP000236379">
    <property type="component" value="Unassembled WGS sequence"/>
</dbReference>
<comment type="caution">
    <text evidence="1">The sequence shown here is derived from an EMBL/GenBank/DDBJ whole genome shotgun (WGS) entry which is preliminary data.</text>
</comment>
<dbReference type="EMBL" id="PPPD01000004">
    <property type="protein sequence ID" value="PNY79316.1"/>
    <property type="molecule type" value="Genomic_DNA"/>
</dbReference>
<keyword evidence="2" id="KW-1185">Reference proteome</keyword>
<reference evidence="1 2" key="1">
    <citation type="submission" date="2018-01" db="EMBL/GenBank/DDBJ databases">
        <title>Deinococcus koreensis sp. nov., a radiation-resistant bacterium isolated from river water.</title>
        <authorList>
            <person name="Choi A."/>
        </authorList>
    </citation>
    <scope>NUCLEOTIDE SEQUENCE [LARGE SCALE GENOMIC DNA]</scope>
    <source>
        <strain evidence="1 2">SJW1-2</strain>
    </source>
</reference>
<name>A0A2K3US00_9DEIO</name>
<proteinExistence type="predicted"/>
<protein>
    <submittedName>
        <fullName evidence="1">Uncharacterized protein</fullName>
    </submittedName>
</protein>
<evidence type="ECO:0000313" key="2">
    <source>
        <dbReference type="Proteomes" id="UP000236379"/>
    </source>
</evidence>
<organism evidence="1 2">
    <name type="scientific">Deinococcus koreensis</name>
    <dbReference type="NCBI Taxonomy" id="2054903"/>
    <lineage>
        <taxon>Bacteria</taxon>
        <taxon>Thermotogati</taxon>
        <taxon>Deinococcota</taxon>
        <taxon>Deinococci</taxon>
        <taxon>Deinococcales</taxon>
        <taxon>Deinococcaceae</taxon>
        <taxon>Deinococcus</taxon>
    </lineage>
</organism>